<feature type="domain" description="Retrotransposon Copia-like N-terminal" evidence="1">
    <location>
        <begin position="3"/>
        <end position="36"/>
    </location>
</feature>
<dbReference type="Pfam" id="PF14244">
    <property type="entry name" value="Retrotran_gag_3"/>
    <property type="match status" value="1"/>
</dbReference>
<proteinExistence type="predicted"/>
<sequence>MILKGDNYDEWAKVVRNTFNAKKKLGFIDGLITQPKEERFEHDDWYVFNSMLVAWVFKTIYLSLRSMISYMETIKELWIELRERFSIGNDMRIHQLRSELSSCKQGGQTVAIYYGKLKSKWKELIGYTRKHICRCVGCTCGAANERTQEREKEKVN</sequence>
<protein>
    <recommendedName>
        <fullName evidence="1">Retrotransposon Copia-like N-terminal domain-containing protein</fullName>
    </recommendedName>
</protein>
<dbReference type="AlphaFoldDB" id="A0AAN8TUE1"/>
<accession>A0AAN8TUE1</accession>
<dbReference type="EMBL" id="JBANQN010000004">
    <property type="protein sequence ID" value="KAK6791776.1"/>
    <property type="molecule type" value="Genomic_DNA"/>
</dbReference>
<evidence type="ECO:0000259" key="1">
    <source>
        <dbReference type="Pfam" id="PF14244"/>
    </source>
</evidence>
<evidence type="ECO:0000313" key="3">
    <source>
        <dbReference type="Proteomes" id="UP001371456"/>
    </source>
</evidence>
<dbReference type="InterPro" id="IPR029472">
    <property type="entry name" value="Copia-like_N"/>
</dbReference>
<reference evidence="2 3" key="1">
    <citation type="submission" date="2024-02" db="EMBL/GenBank/DDBJ databases">
        <title>de novo genome assembly of Solanum bulbocastanum strain 11H21.</title>
        <authorList>
            <person name="Hosaka A.J."/>
        </authorList>
    </citation>
    <scope>NUCLEOTIDE SEQUENCE [LARGE SCALE GENOMIC DNA]</scope>
    <source>
        <tissue evidence="2">Young leaves</tissue>
    </source>
</reference>
<dbReference type="PANTHER" id="PTHR37610:SF101">
    <property type="entry name" value="(RAPE) HYPOTHETICAL PROTEIN"/>
    <property type="match status" value="1"/>
</dbReference>
<organism evidence="2 3">
    <name type="scientific">Solanum bulbocastanum</name>
    <name type="common">Wild potato</name>
    <dbReference type="NCBI Taxonomy" id="147425"/>
    <lineage>
        <taxon>Eukaryota</taxon>
        <taxon>Viridiplantae</taxon>
        <taxon>Streptophyta</taxon>
        <taxon>Embryophyta</taxon>
        <taxon>Tracheophyta</taxon>
        <taxon>Spermatophyta</taxon>
        <taxon>Magnoliopsida</taxon>
        <taxon>eudicotyledons</taxon>
        <taxon>Gunneridae</taxon>
        <taxon>Pentapetalae</taxon>
        <taxon>asterids</taxon>
        <taxon>lamiids</taxon>
        <taxon>Solanales</taxon>
        <taxon>Solanaceae</taxon>
        <taxon>Solanoideae</taxon>
        <taxon>Solaneae</taxon>
        <taxon>Solanum</taxon>
    </lineage>
</organism>
<dbReference type="PANTHER" id="PTHR37610">
    <property type="entry name" value="CCHC-TYPE DOMAIN-CONTAINING PROTEIN"/>
    <property type="match status" value="1"/>
</dbReference>
<evidence type="ECO:0000313" key="2">
    <source>
        <dbReference type="EMBL" id="KAK6791776.1"/>
    </source>
</evidence>
<name>A0AAN8TUE1_SOLBU</name>
<comment type="caution">
    <text evidence="2">The sequence shown here is derived from an EMBL/GenBank/DDBJ whole genome shotgun (WGS) entry which is preliminary data.</text>
</comment>
<gene>
    <name evidence="2" type="ORF">RDI58_010857</name>
</gene>
<dbReference type="Proteomes" id="UP001371456">
    <property type="component" value="Unassembled WGS sequence"/>
</dbReference>
<keyword evidence="3" id="KW-1185">Reference proteome</keyword>